<evidence type="ECO:0000256" key="1">
    <source>
        <dbReference type="SAM" id="SignalP"/>
    </source>
</evidence>
<gene>
    <name evidence="2" type="primary">Hypp3638</name>
    <name evidence="2" type="ORF">BLAG_LOCUS20453</name>
</gene>
<evidence type="ECO:0000313" key="3">
    <source>
        <dbReference type="Proteomes" id="UP000838412"/>
    </source>
</evidence>
<dbReference type="EMBL" id="OV696691">
    <property type="protein sequence ID" value="CAH1266947.1"/>
    <property type="molecule type" value="Genomic_DNA"/>
</dbReference>
<reference evidence="2" key="1">
    <citation type="submission" date="2022-01" db="EMBL/GenBank/DDBJ databases">
        <authorList>
            <person name="Braso-Vives M."/>
        </authorList>
    </citation>
    <scope>NUCLEOTIDE SEQUENCE</scope>
</reference>
<sequence>MGFQVWLLFIVLLTTNDASNASDTSSNESCNKDVPCRLVTPNYLPHVRRADRNPFRRNKPPPCVNYEVLEPEVMAFINRTPLTLAEFGLSDISTDIEELRDIGKILLKGPVGPIRCGNITAQHWTRVENVINLVYNVTVGGEEQLFAFASPQFDNLEASDTIEGAVQSLQEDVEGFNSNYPGATAEAMPFLVQDFGDLLDSFNCSSNGSNCNLTRGEDKVVPLDDRWSIVARPSIEYEPGGLRRAINFKIIFAALRRLRRMYRLFIY</sequence>
<proteinExistence type="predicted"/>
<keyword evidence="3" id="KW-1185">Reference proteome</keyword>
<evidence type="ECO:0000313" key="2">
    <source>
        <dbReference type="EMBL" id="CAH1266947.1"/>
    </source>
</evidence>
<accession>A0A8K0A102</accession>
<feature type="signal peptide" evidence="1">
    <location>
        <begin position="1"/>
        <end position="21"/>
    </location>
</feature>
<name>A0A8K0A102_BRALA</name>
<dbReference type="Proteomes" id="UP000838412">
    <property type="component" value="Chromosome 6"/>
</dbReference>
<organism evidence="2 3">
    <name type="scientific">Branchiostoma lanceolatum</name>
    <name type="common">Common lancelet</name>
    <name type="synonym">Amphioxus lanceolatum</name>
    <dbReference type="NCBI Taxonomy" id="7740"/>
    <lineage>
        <taxon>Eukaryota</taxon>
        <taxon>Metazoa</taxon>
        <taxon>Chordata</taxon>
        <taxon>Cephalochordata</taxon>
        <taxon>Leptocardii</taxon>
        <taxon>Amphioxiformes</taxon>
        <taxon>Branchiostomatidae</taxon>
        <taxon>Branchiostoma</taxon>
    </lineage>
</organism>
<feature type="chain" id="PRO_5035426820" evidence="1">
    <location>
        <begin position="22"/>
        <end position="267"/>
    </location>
</feature>
<keyword evidence="1" id="KW-0732">Signal</keyword>
<dbReference type="AlphaFoldDB" id="A0A8K0A102"/>
<protein>
    <submittedName>
        <fullName evidence="2">Hypp3638 protein</fullName>
    </submittedName>
</protein>
<dbReference type="OrthoDB" id="10052435at2759"/>